<dbReference type="NCBIfam" id="TIGR01297">
    <property type="entry name" value="CDF"/>
    <property type="match status" value="1"/>
</dbReference>
<feature type="transmembrane region" description="Helical" evidence="8">
    <location>
        <begin position="105"/>
        <end position="123"/>
    </location>
</feature>
<feature type="region of interest" description="Disordered" evidence="7">
    <location>
        <begin position="164"/>
        <end position="196"/>
    </location>
</feature>
<dbReference type="InterPro" id="IPR058533">
    <property type="entry name" value="Cation_efflux_TM"/>
</dbReference>
<protein>
    <submittedName>
        <fullName evidence="10">CDF family Co(II)/Ni(II) efflux transporter DmeF</fullName>
    </submittedName>
</protein>
<dbReference type="Gene3D" id="1.20.1510.10">
    <property type="entry name" value="Cation efflux protein transmembrane domain"/>
    <property type="match status" value="2"/>
</dbReference>
<feature type="compositionally biased region" description="Basic residues" evidence="7">
    <location>
        <begin position="175"/>
        <end position="190"/>
    </location>
</feature>
<feature type="transmembrane region" description="Helical" evidence="8">
    <location>
        <begin position="67"/>
        <end position="85"/>
    </location>
</feature>
<dbReference type="Pfam" id="PF01545">
    <property type="entry name" value="Cation_efflux"/>
    <property type="match status" value="1"/>
</dbReference>
<dbReference type="EMBL" id="JAWXYB010000018">
    <property type="protein sequence ID" value="MDX5931214.1"/>
    <property type="molecule type" value="Genomic_DNA"/>
</dbReference>
<organism evidence="10 11">
    <name type="scientific">Acidiphilium acidophilum</name>
    <name type="common">Thiobacillus acidophilus</name>
    <dbReference type="NCBI Taxonomy" id="76588"/>
    <lineage>
        <taxon>Bacteria</taxon>
        <taxon>Pseudomonadati</taxon>
        <taxon>Pseudomonadota</taxon>
        <taxon>Alphaproteobacteria</taxon>
        <taxon>Acetobacterales</taxon>
        <taxon>Acidocellaceae</taxon>
        <taxon>Acidiphilium</taxon>
    </lineage>
</organism>
<sequence length="433" mass="46291">MTQPITAADAEIPFDPPAGHSHVFLGHTSARNERRTWFVVALCTVMMVVEIVGGRIFGSIALVADGIHMSTHAGAMLLAALAYRYARRYAGDARFALGTGKFGDLAAFTSAIVLAFFAILIAIDSISRFFRPEHIDFAAAIPIAILGLIVNAASALLLSGGHDHAHGHGHDHGHSHGHGHDHHDHAHHGHAHDDAPHILETGIGPLALTIFEDGVPPRFRLTAPHAAAVIETIRPNGASQSFAMIPHETGLESAEPIPEPHEFRAILHLTTPSGPERHETEFAEAAHDAAIHRDNNMRAAYVHVLADAAVSILVIVGLLAAKLFGWLWMDPVMGLLGAAVIANWAYGLSRAAGAILLDMTPNADIPRRITSTLERTGARITDLHVWRLGPGHLGAIIALDPRRPASSGASPDHYRTLLAAIPDLSHVTIEVRS</sequence>
<dbReference type="PANTHER" id="PTHR45755">
    <property type="match status" value="1"/>
</dbReference>
<evidence type="ECO:0000256" key="7">
    <source>
        <dbReference type="SAM" id="MobiDB-lite"/>
    </source>
</evidence>
<dbReference type="RefSeq" id="WP_319614140.1">
    <property type="nucleotide sequence ID" value="NZ_JAWXYB010000018.1"/>
</dbReference>
<accession>A0AAW9DPW1</accession>
<dbReference type="AlphaFoldDB" id="A0AAW9DPW1"/>
<evidence type="ECO:0000256" key="8">
    <source>
        <dbReference type="SAM" id="Phobius"/>
    </source>
</evidence>
<feature type="domain" description="Cation efflux protein transmembrane" evidence="9">
    <location>
        <begin position="38"/>
        <end position="357"/>
    </location>
</feature>
<feature type="compositionally biased region" description="Basic and acidic residues" evidence="7">
    <location>
        <begin position="164"/>
        <end position="174"/>
    </location>
</feature>
<keyword evidence="4 8" id="KW-1133">Transmembrane helix</keyword>
<feature type="transmembrane region" description="Helical" evidence="8">
    <location>
        <begin position="300"/>
        <end position="320"/>
    </location>
</feature>
<dbReference type="GO" id="GO:0016020">
    <property type="term" value="C:membrane"/>
    <property type="evidence" value="ECO:0007669"/>
    <property type="project" value="UniProtKB-SubCell"/>
</dbReference>
<dbReference type="NCBIfam" id="NF033827">
    <property type="entry name" value="CDF_efflux_DmeF"/>
    <property type="match status" value="1"/>
</dbReference>
<evidence type="ECO:0000256" key="1">
    <source>
        <dbReference type="ARBA" id="ARBA00004141"/>
    </source>
</evidence>
<dbReference type="Proteomes" id="UP001279553">
    <property type="component" value="Unassembled WGS sequence"/>
</dbReference>
<reference evidence="10 11" key="1">
    <citation type="submission" date="2023-11" db="EMBL/GenBank/DDBJ databases">
        <title>MicrobeMod: A computational toolkit for identifying prokaryotic methylation and restriction-modification with nanopore sequencing.</title>
        <authorList>
            <person name="Crits-Christoph A."/>
            <person name="Kang S.C."/>
            <person name="Lee H."/>
            <person name="Ostrov N."/>
        </authorList>
    </citation>
    <scope>NUCLEOTIDE SEQUENCE [LARGE SCALE GENOMIC DNA]</scope>
    <source>
        <strain evidence="10 11">DSMZ 700</strain>
    </source>
</reference>
<feature type="transmembrane region" description="Helical" evidence="8">
    <location>
        <begin position="37"/>
        <end position="61"/>
    </location>
</feature>
<dbReference type="GO" id="GO:0006882">
    <property type="term" value="P:intracellular zinc ion homeostasis"/>
    <property type="evidence" value="ECO:0007669"/>
    <property type="project" value="InterPro"/>
</dbReference>
<dbReference type="InterPro" id="IPR045316">
    <property type="entry name" value="Msc2-like"/>
</dbReference>
<keyword evidence="6 8" id="KW-0472">Membrane</keyword>
<comment type="subcellular location">
    <subcellularLocation>
        <location evidence="1">Membrane</location>
        <topology evidence="1">Multi-pass membrane protein</topology>
    </subcellularLocation>
</comment>
<dbReference type="GO" id="GO:0005385">
    <property type="term" value="F:zinc ion transmembrane transporter activity"/>
    <property type="evidence" value="ECO:0007669"/>
    <property type="project" value="InterPro"/>
</dbReference>
<evidence type="ECO:0000256" key="3">
    <source>
        <dbReference type="ARBA" id="ARBA00022692"/>
    </source>
</evidence>
<evidence type="ECO:0000313" key="11">
    <source>
        <dbReference type="Proteomes" id="UP001279553"/>
    </source>
</evidence>
<evidence type="ECO:0000256" key="5">
    <source>
        <dbReference type="ARBA" id="ARBA00023065"/>
    </source>
</evidence>
<keyword evidence="2" id="KW-0813">Transport</keyword>
<evidence type="ECO:0000256" key="6">
    <source>
        <dbReference type="ARBA" id="ARBA00023136"/>
    </source>
</evidence>
<evidence type="ECO:0000256" key="2">
    <source>
        <dbReference type="ARBA" id="ARBA00022448"/>
    </source>
</evidence>
<name>A0AAW9DPW1_ACIAO</name>
<feature type="transmembrane region" description="Helical" evidence="8">
    <location>
        <begin position="135"/>
        <end position="158"/>
    </location>
</feature>
<dbReference type="SUPFAM" id="SSF161111">
    <property type="entry name" value="Cation efflux protein transmembrane domain-like"/>
    <property type="match status" value="1"/>
</dbReference>
<dbReference type="InterPro" id="IPR027469">
    <property type="entry name" value="Cation_efflux_TMD_sf"/>
</dbReference>
<gene>
    <name evidence="10" type="primary">dmeF</name>
    <name evidence="10" type="ORF">SIL87_10595</name>
</gene>
<keyword evidence="5" id="KW-0406">Ion transport</keyword>
<evidence type="ECO:0000256" key="4">
    <source>
        <dbReference type="ARBA" id="ARBA00022989"/>
    </source>
</evidence>
<evidence type="ECO:0000313" key="10">
    <source>
        <dbReference type="EMBL" id="MDX5931214.1"/>
    </source>
</evidence>
<proteinExistence type="predicted"/>
<keyword evidence="11" id="KW-1185">Reference proteome</keyword>
<comment type="caution">
    <text evidence="10">The sequence shown here is derived from an EMBL/GenBank/DDBJ whole genome shotgun (WGS) entry which is preliminary data.</text>
</comment>
<feature type="transmembrane region" description="Helical" evidence="8">
    <location>
        <begin position="326"/>
        <end position="346"/>
    </location>
</feature>
<dbReference type="InterPro" id="IPR002524">
    <property type="entry name" value="Cation_efflux"/>
</dbReference>
<dbReference type="PANTHER" id="PTHR45755:SF4">
    <property type="entry name" value="ZINC TRANSPORTER 7"/>
    <property type="match status" value="1"/>
</dbReference>
<keyword evidence="3 8" id="KW-0812">Transmembrane</keyword>
<evidence type="ECO:0000259" key="9">
    <source>
        <dbReference type="Pfam" id="PF01545"/>
    </source>
</evidence>